<keyword evidence="2" id="KW-1133">Transmembrane helix</keyword>
<dbReference type="OrthoDB" id="425681at2759"/>
<dbReference type="Gene3D" id="3.40.50.410">
    <property type="entry name" value="von Willebrand factor, type A domain"/>
    <property type="match status" value="1"/>
</dbReference>
<dbReference type="AlphaFoldDB" id="R7UDF5"/>
<reference evidence="4" key="3">
    <citation type="submission" date="2015-06" db="UniProtKB">
        <authorList>
            <consortium name="EnsemblMetazoa"/>
        </authorList>
    </citation>
    <scope>IDENTIFICATION</scope>
</reference>
<name>R7UDF5_CAPTE</name>
<accession>R7UDF5</accession>
<proteinExistence type="predicted"/>
<evidence type="ECO:0000313" key="4">
    <source>
        <dbReference type="EnsemblMetazoa" id="CapteP198252"/>
    </source>
</evidence>
<evidence type="ECO:0000313" key="5">
    <source>
        <dbReference type="Proteomes" id="UP000014760"/>
    </source>
</evidence>
<evidence type="ECO:0000256" key="2">
    <source>
        <dbReference type="SAM" id="Phobius"/>
    </source>
</evidence>
<dbReference type="SUPFAM" id="SSF53300">
    <property type="entry name" value="vWA-like"/>
    <property type="match status" value="1"/>
</dbReference>
<evidence type="ECO:0008006" key="6">
    <source>
        <dbReference type="Google" id="ProtNLM"/>
    </source>
</evidence>
<reference evidence="3 5" key="2">
    <citation type="journal article" date="2013" name="Nature">
        <title>Insights into bilaterian evolution from three spiralian genomes.</title>
        <authorList>
            <person name="Simakov O."/>
            <person name="Marletaz F."/>
            <person name="Cho S.J."/>
            <person name="Edsinger-Gonzales E."/>
            <person name="Havlak P."/>
            <person name="Hellsten U."/>
            <person name="Kuo D.H."/>
            <person name="Larsson T."/>
            <person name="Lv J."/>
            <person name="Arendt D."/>
            <person name="Savage R."/>
            <person name="Osoegawa K."/>
            <person name="de Jong P."/>
            <person name="Grimwood J."/>
            <person name="Chapman J.A."/>
            <person name="Shapiro H."/>
            <person name="Aerts A."/>
            <person name="Otillar R.P."/>
            <person name="Terry A.Y."/>
            <person name="Boore J.L."/>
            <person name="Grigoriev I.V."/>
            <person name="Lindberg D.R."/>
            <person name="Seaver E.C."/>
            <person name="Weisblat D.A."/>
            <person name="Putnam N.H."/>
            <person name="Rokhsar D.S."/>
        </authorList>
    </citation>
    <scope>NUCLEOTIDE SEQUENCE</scope>
    <source>
        <strain evidence="3 5">I ESC-2004</strain>
    </source>
</reference>
<sequence length="331" mass="36570">MANLLKEKADVFAVGVTSDIDDSFLSDISSGGVKDVNWFQIDSFEGLKEIIDPVVQQACITTTRPTAPTATPTYPNTCNKKLILVAIAAALAGIMIGLIVASLMNCCGRKTPKSQDSKPETGEPYLSPMPRPVNEMDSGRYGSETWNFSKPSCRKIKSFELWCYRQILKISWSIRVTNDAVEDVQEERFYSKIFCRSSSFLQNVIYEGLQGDKFVSHATVSFAIIEIQKRGKLESASMLDLLKLETTKVCLVALGLALLYLAFTGSSESGYLGDERKGLSLSKCDDTMLAKSDNMVEESDFNETQAHALGRIDIELLSDIDTKSDLTETRD</sequence>
<keyword evidence="2" id="KW-0472">Membrane</keyword>
<organism evidence="3">
    <name type="scientific">Capitella teleta</name>
    <name type="common">Polychaete worm</name>
    <dbReference type="NCBI Taxonomy" id="283909"/>
    <lineage>
        <taxon>Eukaryota</taxon>
        <taxon>Metazoa</taxon>
        <taxon>Spiralia</taxon>
        <taxon>Lophotrochozoa</taxon>
        <taxon>Annelida</taxon>
        <taxon>Polychaeta</taxon>
        <taxon>Sedentaria</taxon>
        <taxon>Scolecida</taxon>
        <taxon>Capitellidae</taxon>
        <taxon>Capitella</taxon>
    </lineage>
</organism>
<keyword evidence="5" id="KW-1185">Reference proteome</keyword>
<feature type="transmembrane region" description="Helical" evidence="2">
    <location>
        <begin position="82"/>
        <end position="104"/>
    </location>
</feature>
<gene>
    <name evidence="3" type="ORF">CAPTEDRAFT_198252</name>
</gene>
<dbReference type="EMBL" id="KB302678">
    <property type="protein sequence ID" value="ELU03999.1"/>
    <property type="molecule type" value="Genomic_DNA"/>
</dbReference>
<dbReference type="Proteomes" id="UP000014760">
    <property type="component" value="Unassembled WGS sequence"/>
</dbReference>
<evidence type="ECO:0000256" key="1">
    <source>
        <dbReference type="SAM" id="MobiDB-lite"/>
    </source>
</evidence>
<protein>
    <recommendedName>
        <fullName evidence="6">VWFA domain-containing protein</fullName>
    </recommendedName>
</protein>
<dbReference type="HOGENOM" id="CLU_840045_0_0_1"/>
<dbReference type="EMBL" id="AMQN01024213">
    <property type="status" value="NOT_ANNOTATED_CDS"/>
    <property type="molecule type" value="Genomic_DNA"/>
</dbReference>
<dbReference type="EnsemblMetazoa" id="CapteT198252">
    <property type="protein sequence ID" value="CapteP198252"/>
    <property type="gene ID" value="CapteG198252"/>
</dbReference>
<dbReference type="InterPro" id="IPR036465">
    <property type="entry name" value="vWFA_dom_sf"/>
</dbReference>
<reference evidence="5" key="1">
    <citation type="submission" date="2012-12" db="EMBL/GenBank/DDBJ databases">
        <authorList>
            <person name="Hellsten U."/>
            <person name="Grimwood J."/>
            <person name="Chapman J.A."/>
            <person name="Shapiro H."/>
            <person name="Aerts A."/>
            <person name="Otillar R.P."/>
            <person name="Terry A.Y."/>
            <person name="Boore J.L."/>
            <person name="Simakov O."/>
            <person name="Marletaz F."/>
            <person name="Cho S.-J."/>
            <person name="Edsinger-Gonzales E."/>
            <person name="Havlak P."/>
            <person name="Kuo D.-H."/>
            <person name="Larsson T."/>
            <person name="Lv J."/>
            <person name="Arendt D."/>
            <person name="Savage R."/>
            <person name="Osoegawa K."/>
            <person name="de Jong P."/>
            <person name="Lindberg D.R."/>
            <person name="Seaver E.C."/>
            <person name="Weisblat D.A."/>
            <person name="Putnam N.H."/>
            <person name="Grigoriev I.V."/>
            <person name="Rokhsar D.S."/>
        </authorList>
    </citation>
    <scope>NUCLEOTIDE SEQUENCE</scope>
    <source>
        <strain evidence="5">I ESC-2004</strain>
    </source>
</reference>
<feature type="region of interest" description="Disordered" evidence="1">
    <location>
        <begin position="110"/>
        <end position="134"/>
    </location>
</feature>
<evidence type="ECO:0000313" key="3">
    <source>
        <dbReference type="EMBL" id="ELU03999.1"/>
    </source>
</evidence>
<keyword evidence="2" id="KW-0812">Transmembrane</keyword>